<gene>
    <name evidence="2" type="ORF">BWK72_17875</name>
</gene>
<dbReference type="AlphaFoldDB" id="A0A1W9KQ85"/>
<dbReference type="InterPro" id="IPR012902">
    <property type="entry name" value="N_methyl_site"/>
</dbReference>
<dbReference type="Proteomes" id="UP000192505">
    <property type="component" value="Unassembled WGS sequence"/>
</dbReference>
<dbReference type="NCBIfam" id="TIGR02532">
    <property type="entry name" value="IV_pilin_GFxxxE"/>
    <property type="match status" value="1"/>
</dbReference>
<protein>
    <recommendedName>
        <fullName evidence="4">Pilus assembly protein MshD</fullName>
    </recommendedName>
</protein>
<accession>A0A1W9KQ85</accession>
<evidence type="ECO:0000313" key="3">
    <source>
        <dbReference type="Proteomes" id="UP000192505"/>
    </source>
</evidence>
<sequence>MCTIKRQRGFTLIELIIFIVVVSAGLAGILSVMNTTVASSADPMVRKQTVAIAEALLEEILLKDYVNPSGGYSGTNRTQFDDVSDYDGYTSTGIVDMVGTVIPGLSAYSITDVSVDISTDLTGVTAKRISVTVTGPGGDISLSGYRANY</sequence>
<proteinExistence type="predicted"/>
<keyword evidence="1" id="KW-0472">Membrane</keyword>
<evidence type="ECO:0008006" key="4">
    <source>
        <dbReference type="Google" id="ProtNLM"/>
    </source>
</evidence>
<comment type="caution">
    <text evidence="2">The sequence shown here is derived from an EMBL/GenBank/DDBJ whole genome shotgun (WGS) entry which is preliminary data.</text>
</comment>
<dbReference type="Pfam" id="PF07963">
    <property type="entry name" value="N_methyl"/>
    <property type="match status" value="1"/>
</dbReference>
<evidence type="ECO:0000256" key="1">
    <source>
        <dbReference type="SAM" id="Phobius"/>
    </source>
</evidence>
<organism evidence="2 3">
    <name type="scientific">Rhodoferax ferrireducens</name>
    <dbReference type="NCBI Taxonomy" id="192843"/>
    <lineage>
        <taxon>Bacteria</taxon>
        <taxon>Pseudomonadati</taxon>
        <taxon>Pseudomonadota</taxon>
        <taxon>Betaproteobacteria</taxon>
        <taxon>Burkholderiales</taxon>
        <taxon>Comamonadaceae</taxon>
        <taxon>Rhodoferax</taxon>
    </lineage>
</organism>
<dbReference type="EMBL" id="MTEI01000018">
    <property type="protein sequence ID" value="OQW86357.1"/>
    <property type="molecule type" value="Genomic_DNA"/>
</dbReference>
<dbReference type="PROSITE" id="PS00409">
    <property type="entry name" value="PROKAR_NTER_METHYL"/>
    <property type="match status" value="1"/>
</dbReference>
<feature type="transmembrane region" description="Helical" evidence="1">
    <location>
        <begin position="12"/>
        <end position="33"/>
    </location>
</feature>
<keyword evidence="1" id="KW-1133">Transmembrane helix</keyword>
<reference evidence="2 3" key="1">
    <citation type="submission" date="2017-01" db="EMBL/GenBank/DDBJ databases">
        <title>Novel large sulfur bacteria in the metagenomes of groundwater-fed chemosynthetic microbial mats in the Lake Huron basin.</title>
        <authorList>
            <person name="Sharrar A.M."/>
            <person name="Flood B.E."/>
            <person name="Bailey J.V."/>
            <person name="Jones D.S."/>
            <person name="Biddanda B."/>
            <person name="Ruberg S.A."/>
            <person name="Marcus D.N."/>
            <person name="Dick G.J."/>
        </authorList>
    </citation>
    <scope>NUCLEOTIDE SEQUENCE [LARGE SCALE GENOMIC DNA]</scope>
    <source>
        <strain evidence="2">A7</strain>
    </source>
</reference>
<name>A0A1W9KQ85_9BURK</name>
<evidence type="ECO:0000313" key="2">
    <source>
        <dbReference type="EMBL" id="OQW86357.1"/>
    </source>
</evidence>
<keyword evidence="1" id="KW-0812">Transmembrane</keyword>